<reference evidence="1 2" key="1">
    <citation type="journal article" date="2010" name="J. Bacteriol.">
        <title>Comparative genomics and transduction potential of Enterococcus faecalis temperate bacteriophages.</title>
        <authorList>
            <person name="Yasmin A."/>
            <person name="Kenny J.G."/>
            <person name="Shankar J."/>
            <person name="Darby A.C."/>
            <person name="Hall N."/>
            <person name="Edwards C."/>
            <person name="Horsburgh M.J."/>
        </authorList>
    </citation>
    <scope>NUCLEOTIDE SEQUENCE</scope>
    <source>
        <strain evidence="1">PhiFL1A</strain>
    </source>
</reference>
<accession>D2IYT2</accession>
<name>D2IYT2_9CAUD</name>
<gene>
    <name evidence="1" type="primary">gp10</name>
</gene>
<protein>
    <submittedName>
        <fullName evidence="1">Uncharacterized protein</fullName>
    </submittedName>
</protein>
<dbReference type="GeneID" id="8676543"/>
<dbReference type="EMBL" id="GQ478081">
    <property type="protein sequence ID" value="ACZ63709.1"/>
    <property type="molecule type" value="Genomic_DNA"/>
</dbReference>
<dbReference type="RefSeq" id="YP_003347467.1">
    <property type="nucleotide sequence ID" value="NC_013646.1"/>
</dbReference>
<dbReference type="KEGG" id="vg:8676543"/>
<dbReference type="OrthoDB" id="24662at10239"/>
<dbReference type="Proteomes" id="UP000000633">
    <property type="component" value="Segment"/>
</dbReference>
<sequence>MKENEFNEERKQKIYELALEIVELLKEHGNPNMKIEISIDRIEQTSVDWSEPTPAWD</sequence>
<organism evidence="1 2">
    <name type="scientific">Enterococcus phage phiFL1A</name>
    <dbReference type="NCBI Taxonomy" id="673832"/>
    <lineage>
        <taxon>Viruses</taxon>
        <taxon>Duplodnaviria</taxon>
        <taxon>Heunggongvirae</taxon>
        <taxon>Uroviricota</taxon>
        <taxon>Caudoviricetes</taxon>
        <taxon>Phifelvirus</taxon>
        <taxon>Phifelvirus FL1</taxon>
    </lineage>
</organism>
<evidence type="ECO:0000313" key="1">
    <source>
        <dbReference type="EMBL" id="ACZ63709.1"/>
    </source>
</evidence>
<evidence type="ECO:0000313" key="2">
    <source>
        <dbReference type="Proteomes" id="UP000000633"/>
    </source>
</evidence>
<proteinExistence type="predicted"/>
<keyword evidence="2" id="KW-1185">Reference proteome</keyword>